<reference evidence="2" key="2">
    <citation type="submission" date="2021-01" db="EMBL/GenBank/DDBJ databases">
        <authorList>
            <person name="Schikora-Tamarit M.A."/>
        </authorList>
    </citation>
    <scope>NUCLEOTIDE SEQUENCE</scope>
    <source>
        <strain evidence="2">NCAIM Y.01608</strain>
    </source>
</reference>
<comment type="caution">
    <text evidence="2">The sequence shown here is derived from an EMBL/GenBank/DDBJ whole genome shotgun (WGS) entry which is preliminary data.</text>
</comment>
<feature type="region of interest" description="Disordered" evidence="1">
    <location>
        <begin position="309"/>
        <end position="340"/>
    </location>
</feature>
<proteinExistence type="predicted"/>
<dbReference type="AlphaFoldDB" id="A0A9P8T376"/>
<dbReference type="EMBL" id="JAEUBD010001178">
    <property type="protein sequence ID" value="KAH3664608.1"/>
    <property type="molecule type" value="Genomic_DNA"/>
</dbReference>
<organism evidence="2 3">
    <name type="scientific">Ogataea polymorpha</name>
    <dbReference type="NCBI Taxonomy" id="460523"/>
    <lineage>
        <taxon>Eukaryota</taxon>
        <taxon>Fungi</taxon>
        <taxon>Dikarya</taxon>
        <taxon>Ascomycota</taxon>
        <taxon>Saccharomycotina</taxon>
        <taxon>Pichiomycetes</taxon>
        <taxon>Pichiales</taxon>
        <taxon>Pichiaceae</taxon>
        <taxon>Ogataea</taxon>
    </lineage>
</organism>
<name>A0A9P8T376_9ASCO</name>
<evidence type="ECO:0000256" key="1">
    <source>
        <dbReference type="SAM" id="MobiDB-lite"/>
    </source>
</evidence>
<protein>
    <submittedName>
        <fullName evidence="2">Uncharacterized protein</fullName>
    </submittedName>
</protein>
<sequence>MSRSTFETASNRSKVWHVYASPASSMRIFWTMKMATVLESSEEDSMILRHRGMISVVSRNWITSLVSFFTSAPITPSDVSRRLGGESSGYTATISSSRLVMTPNEFHNTKARSSYNSRFLPNSSRACSLLGPYTSSTIHVYTFSSVSAFMVFGWYRTRCFLAVGKAQNFDLGSLHVVKIDEEKTLSNVSDPTTFRKRKVYSEKIKSRVLPDGGDCNVLARVGNLGLQVEKLPELEVLVCCHRRQRSAVRRQAAMQNSGIVRTSHNPRSQERRVAVDTNVIVGEPVRGSDLCADAVGVPPSQRRNLRIGLDRVDPSPRGGVPEMDAPTRGPPAGGQKTRLGRAPCQRLDGSRVAGFGELRDAGARVPDIHHVVVASRHKLHPVSAPLDAAHFGGVII</sequence>
<gene>
    <name evidence="2" type="ORF">OGATHE_003423</name>
</gene>
<keyword evidence="3" id="KW-1185">Reference proteome</keyword>
<evidence type="ECO:0000313" key="3">
    <source>
        <dbReference type="Proteomes" id="UP000788993"/>
    </source>
</evidence>
<accession>A0A9P8T376</accession>
<evidence type="ECO:0000313" key="2">
    <source>
        <dbReference type="EMBL" id="KAH3664608.1"/>
    </source>
</evidence>
<reference evidence="2" key="1">
    <citation type="journal article" date="2021" name="Open Biol.">
        <title>Shared evolutionary footprints suggest mitochondrial oxidative damage underlies multiple complex I losses in fungi.</title>
        <authorList>
            <person name="Schikora-Tamarit M.A."/>
            <person name="Marcet-Houben M."/>
            <person name="Nosek J."/>
            <person name="Gabaldon T."/>
        </authorList>
    </citation>
    <scope>NUCLEOTIDE SEQUENCE</scope>
    <source>
        <strain evidence="2">NCAIM Y.01608</strain>
    </source>
</reference>
<dbReference type="Proteomes" id="UP000788993">
    <property type="component" value="Unassembled WGS sequence"/>
</dbReference>